<proteinExistence type="predicted"/>
<evidence type="ECO:0000313" key="3">
    <source>
        <dbReference type="EMBL" id="COW69645.1"/>
    </source>
</evidence>
<protein>
    <submittedName>
        <fullName evidence="2">Uncharacterized protein</fullName>
    </submittedName>
</protein>
<sequence length="35" mass="3822">MDSEAVLADTPILSASILVLTLSCDHSWAVQMTFR</sequence>
<reference evidence="4 5" key="1">
    <citation type="submission" date="2015-03" db="EMBL/GenBank/DDBJ databases">
        <authorList>
            <consortium name="Pathogen Informatics"/>
        </authorList>
    </citation>
    <scope>NUCLEOTIDE SEQUENCE [LARGE SCALE GENOMIC DNA]</scope>
    <source>
        <strain evidence="1 4">D00501624</strain>
        <strain evidence="3 5">G09801536</strain>
        <strain evidence="2 6">P00601463</strain>
    </source>
</reference>
<gene>
    <name evidence="1" type="ORF">ERS007661_02210</name>
    <name evidence="3" type="ORF">ERS007679_04188</name>
    <name evidence="2" type="ORF">ERS007741_00450</name>
</gene>
<evidence type="ECO:0000313" key="5">
    <source>
        <dbReference type="Proteomes" id="UP000045842"/>
    </source>
</evidence>
<organism evidence="2 6">
    <name type="scientific">Mycobacterium tuberculosis</name>
    <dbReference type="NCBI Taxonomy" id="1773"/>
    <lineage>
        <taxon>Bacteria</taxon>
        <taxon>Bacillati</taxon>
        <taxon>Actinomycetota</taxon>
        <taxon>Actinomycetes</taxon>
        <taxon>Mycobacteriales</taxon>
        <taxon>Mycobacteriaceae</taxon>
        <taxon>Mycobacterium</taxon>
        <taxon>Mycobacterium tuberculosis complex</taxon>
    </lineage>
</organism>
<dbReference type="AlphaFoldDB" id="A0A655IAB8"/>
<dbReference type="EMBL" id="CSAD01000969">
    <property type="protein sequence ID" value="COW69645.1"/>
    <property type="molecule type" value="Genomic_DNA"/>
</dbReference>
<evidence type="ECO:0000313" key="1">
    <source>
        <dbReference type="EMBL" id="CNV37558.1"/>
    </source>
</evidence>
<name>A0A655IAB8_MYCTX</name>
<dbReference type="EMBL" id="CHKL01000026">
    <property type="protein sequence ID" value="COV69119.1"/>
    <property type="molecule type" value="Genomic_DNA"/>
</dbReference>
<evidence type="ECO:0000313" key="2">
    <source>
        <dbReference type="EMBL" id="COV69119.1"/>
    </source>
</evidence>
<accession>A0A655IAB8</accession>
<dbReference type="EMBL" id="CQQC01000737">
    <property type="protein sequence ID" value="CNV37558.1"/>
    <property type="molecule type" value="Genomic_DNA"/>
</dbReference>
<dbReference type="Proteomes" id="UP000045842">
    <property type="component" value="Unassembled WGS sequence"/>
</dbReference>
<dbReference type="Proteomes" id="UP000039217">
    <property type="component" value="Unassembled WGS sequence"/>
</dbReference>
<evidence type="ECO:0000313" key="6">
    <source>
        <dbReference type="Proteomes" id="UP000048600"/>
    </source>
</evidence>
<dbReference type="Proteomes" id="UP000048600">
    <property type="component" value="Unassembled WGS sequence"/>
</dbReference>
<evidence type="ECO:0000313" key="4">
    <source>
        <dbReference type="Proteomes" id="UP000039217"/>
    </source>
</evidence>